<gene>
    <name evidence="1" type="ORF">LIPSTDRAFT_73685</name>
</gene>
<evidence type="ECO:0000313" key="2">
    <source>
        <dbReference type="Proteomes" id="UP000094385"/>
    </source>
</evidence>
<dbReference type="OrthoDB" id="4837779at2759"/>
<organism evidence="1 2">
    <name type="scientific">Lipomyces starkeyi NRRL Y-11557</name>
    <dbReference type="NCBI Taxonomy" id="675824"/>
    <lineage>
        <taxon>Eukaryota</taxon>
        <taxon>Fungi</taxon>
        <taxon>Dikarya</taxon>
        <taxon>Ascomycota</taxon>
        <taxon>Saccharomycotina</taxon>
        <taxon>Lipomycetes</taxon>
        <taxon>Lipomycetales</taxon>
        <taxon>Lipomycetaceae</taxon>
        <taxon>Lipomyces</taxon>
    </lineage>
</organism>
<evidence type="ECO:0000313" key="1">
    <source>
        <dbReference type="EMBL" id="ODQ71074.1"/>
    </source>
</evidence>
<name>A0A1E3Q0P6_LIPST</name>
<accession>A0A1E3Q0P6</accession>
<dbReference type="AlphaFoldDB" id="A0A1E3Q0P6"/>
<reference evidence="1 2" key="1">
    <citation type="journal article" date="2016" name="Proc. Natl. Acad. Sci. U.S.A.">
        <title>Comparative genomics of biotechnologically important yeasts.</title>
        <authorList>
            <person name="Riley R."/>
            <person name="Haridas S."/>
            <person name="Wolfe K.H."/>
            <person name="Lopes M.R."/>
            <person name="Hittinger C.T."/>
            <person name="Goeker M."/>
            <person name="Salamov A.A."/>
            <person name="Wisecaver J.H."/>
            <person name="Long T.M."/>
            <person name="Calvey C.H."/>
            <person name="Aerts A.L."/>
            <person name="Barry K.W."/>
            <person name="Choi C."/>
            <person name="Clum A."/>
            <person name="Coughlan A.Y."/>
            <person name="Deshpande S."/>
            <person name="Douglass A.P."/>
            <person name="Hanson S.J."/>
            <person name="Klenk H.-P."/>
            <person name="LaButti K.M."/>
            <person name="Lapidus A."/>
            <person name="Lindquist E.A."/>
            <person name="Lipzen A.M."/>
            <person name="Meier-Kolthoff J.P."/>
            <person name="Ohm R.A."/>
            <person name="Otillar R.P."/>
            <person name="Pangilinan J.L."/>
            <person name="Peng Y."/>
            <person name="Rokas A."/>
            <person name="Rosa C.A."/>
            <person name="Scheuner C."/>
            <person name="Sibirny A.A."/>
            <person name="Slot J.C."/>
            <person name="Stielow J.B."/>
            <person name="Sun H."/>
            <person name="Kurtzman C.P."/>
            <person name="Blackwell M."/>
            <person name="Grigoriev I.V."/>
            <person name="Jeffries T.W."/>
        </authorList>
    </citation>
    <scope>NUCLEOTIDE SEQUENCE [LARGE SCALE GENOMIC DNA]</scope>
    <source>
        <strain evidence="1 2">NRRL Y-11557</strain>
    </source>
</reference>
<sequence>MLSGQDPWGRIKAPWRNFAFFSVWIDRNPQRRQKWKEVCHLLDLPDKFIEYDNDTRWNSRTACLPGLQAKVQINKYLELQVDLPLASFTDNDWKRLR</sequence>
<protein>
    <submittedName>
        <fullName evidence="1">Uncharacterized protein</fullName>
    </submittedName>
</protein>
<dbReference type="Proteomes" id="UP000094385">
    <property type="component" value="Unassembled WGS sequence"/>
</dbReference>
<proteinExistence type="predicted"/>
<dbReference type="EMBL" id="KV454298">
    <property type="protein sequence ID" value="ODQ71074.1"/>
    <property type="molecule type" value="Genomic_DNA"/>
</dbReference>
<keyword evidence="2" id="KW-1185">Reference proteome</keyword>